<protein>
    <recommendedName>
        <fullName evidence="7">Aspartate carbamoyltransferase</fullName>
        <ecNumber evidence="7">2.1.3.2</ecNumber>
    </recommendedName>
    <alternativeName>
        <fullName evidence="7">Aspartate transcarbamylase</fullName>
        <shortName evidence="7">ATCase</shortName>
    </alternativeName>
</protein>
<dbReference type="Gene3D" id="3.40.50.1370">
    <property type="entry name" value="Aspartate/ornithine carbamoyltransferase"/>
    <property type="match status" value="2"/>
</dbReference>
<keyword evidence="4 7" id="KW-0665">Pyrimidine biosynthesis</keyword>
<dbReference type="Pfam" id="PF00185">
    <property type="entry name" value="OTCace"/>
    <property type="match status" value="1"/>
</dbReference>
<dbReference type="NCBIfam" id="NF002032">
    <property type="entry name" value="PRK00856.1"/>
    <property type="match status" value="1"/>
</dbReference>
<dbReference type="EMBL" id="DSTX01000012">
    <property type="protein sequence ID" value="HFK21086.1"/>
    <property type="molecule type" value="Genomic_DNA"/>
</dbReference>
<dbReference type="EC" id="2.1.3.2" evidence="7"/>
<comment type="pathway">
    <text evidence="1 7">Pyrimidine metabolism; UMP biosynthesis via de novo pathway; (S)-dihydroorotate from bicarbonate: step 2/3.</text>
</comment>
<feature type="binding site" evidence="7">
    <location>
        <position position="54"/>
    </location>
    <ligand>
        <name>carbamoyl phosphate</name>
        <dbReference type="ChEBI" id="CHEBI:58228"/>
    </ligand>
</feature>
<comment type="function">
    <text evidence="5 7">Catalyzes the condensation of carbamoyl phosphate and aspartate to form carbamoyl aspartate and inorganic phosphate, the committed step in the de novo pyrimidine nucleotide biosynthesis pathway.</text>
</comment>
<accession>A0A7C3F550</accession>
<gene>
    <name evidence="7 10" type="primary">pyrB</name>
    <name evidence="10" type="ORF">ENS19_07430</name>
</gene>
<dbReference type="PRINTS" id="PR00101">
    <property type="entry name" value="ATCASE"/>
</dbReference>
<evidence type="ECO:0000259" key="9">
    <source>
        <dbReference type="Pfam" id="PF02729"/>
    </source>
</evidence>
<feature type="binding site" evidence="7">
    <location>
        <position position="83"/>
    </location>
    <ligand>
        <name>L-aspartate</name>
        <dbReference type="ChEBI" id="CHEBI:29991"/>
    </ligand>
</feature>
<feature type="binding site" evidence="7">
    <location>
        <position position="235"/>
    </location>
    <ligand>
        <name>L-aspartate</name>
        <dbReference type="ChEBI" id="CHEBI:29991"/>
    </ligand>
</feature>
<evidence type="ECO:0000256" key="5">
    <source>
        <dbReference type="ARBA" id="ARBA00043884"/>
    </source>
</evidence>
<dbReference type="FunFam" id="3.40.50.1370:FF:000002">
    <property type="entry name" value="Aspartate carbamoyltransferase 2"/>
    <property type="match status" value="1"/>
</dbReference>
<dbReference type="GO" id="GO:0006207">
    <property type="term" value="P:'de novo' pyrimidine nucleobase biosynthetic process"/>
    <property type="evidence" value="ECO:0007669"/>
    <property type="project" value="InterPro"/>
</dbReference>
<name>A0A7C3F550_9CREN</name>
<dbReference type="Pfam" id="PF02729">
    <property type="entry name" value="OTCace_N"/>
    <property type="match status" value="1"/>
</dbReference>
<feature type="binding site" evidence="7">
    <location>
        <position position="104"/>
    </location>
    <ligand>
        <name>carbamoyl phosphate</name>
        <dbReference type="ChEBI" id="CHEBI:58228"/>
    </ligand>
</feature>
<evidence type="ECO:0000256" key="1">
    <source>
        <dbReference type="ARBA" id="ARBA00004852"/>
    </source>
</evidence>
<evidence type="ECO:0000256" key="7">
    <source>
        <dbReference type="HAMAP-Rule" id="MF_00001"/>
    </source>
</evidence>
<evidence type="ECO:0000256" key="4">
    <source>
        <dbReference type="ARBA" id="ARBA00022975"/>
    </source>
</evidence>
<dbReference type="InterPro" id="IPR006132">
    <property type="entry name" value="Asp/Orn_carbamoyltranf_P-bd"/>
</dbReference>
<dbReference type="PROSITE" id="PS00097">
    <property type="entry name" value="CARBAMOYLTRANSFERASE"/>
    <property type="match status" value="1"/>
</dbReference>
<dbReference type="PANTHER" id="PTHR45753:SF6">
    <property type="entry name" value="ASPARTATE CARBAMOYLTRANSFERASE"/>
    <property type="match status" value="1"/>
</dbReference>
<dbReference type="GO" id="GO:0044205">
    <property type="term" value="P:'de novo' UMP biosynthetic process"/>
    <property type="evidence" value="ECO:0007669"/>
    <property type="project" value="UniProtKB-UniRule"/>
</dbReference>
<sequence length="315" mass="35415">MSFLNRDVVSIKDFSRPDIDKILDTATKISKSGYDKSLLKGKRVGLLFYEPSTRTRMSFDTAAQAIGADTIWFAGVEGTSVMKGETLKDTIETVANYVDTIVMRHPYDGSARWAAEVTSRRVQRGEKKVPIINGGDGKNEHPTQTMLDLYSILATQKRLDGLNIALVGDLKYGRTVHSLSYALSMYGCRLFFVAPEMLQIPHHITSFLEKRGISYTKHTKIEEAIEAADIVYITRIQKERFPDENEYNKVKGLYKVDRSLLKRAKPTMRLMHPLPRVDEISVDTDDDIRAYYFQQAGNGVPVRAALLGLIMGAIA</sequence>
<dbReference type="SUPFAM" id="SSF53671">
    <property type="entry name" value="Aspartate/ornithine carbamoyltransferase"/>
    <property type="match status" value="1"/>
</dbReference>
<dbReference type="PRINTS" id="PR00100">
    <property type="entry name" value="AOTCASE"/>
</dbReference>
<dbReference type="InterPro" id="IPR036901">
    <property type="entry name" value="Asp/Orn_carbamoylTrfase_sf"/>
</dbReference>
<comment type="catalytic activity">
    <reaction evidence="6 7">
        <text>carbamoyl phosphate + L-aspartate = N-carbamoyl-L-aspartate + phosphate + H(+)</text>
        <dbReference type="Rhea" id="RHEA:20013"/>
        <dbReference type="ChEBI" id="CHEBI:15378"/>
        <dbReference type="ChEBI" id="CHEBI:29991"/>
        <dbReference type="ChEBI" id="CHEBI:32814"/>
        <dbReference type="ChEBI" id="CHEBI:43474"/>
        <dbReference type="ChEBI" id="CHEBI:58228"/>
        <dbReference type="EC" id="2.1.3.2"/>
    </reaction>
</comment>
<feature type="domain" description="Aspartate/ornithine carbamoyltransferase carbamoyl-P binding" evidence="9">
    <location>
        <begin position="6"/>
        <end position="152"/>
    </location>
</feature>
<keyword evidence="3 7" id="KW-0808">Transferase</keyword>
<dbReference type="GO" id="GO:0004070">
    <property type="term" value="F:aspartate carbamoyltransferase activity"/>
    <property type="evidence" value="ECO:0007669"/>
    <property type="project" value="UniProtKB-UniRule"/>
</dbReference>
<comment type="caution">
    <text evidence="10">The sequence shown here is derived from an EMBL/GenBank/DDBJ whole genome shotgun (WGS) entry which is preliminary data.</text>
</comment>
<dbReference type="AlphaFoldDB" id="A0A7C3F550"/>
<dbReference type="PANTHER" id="PTHR45753">
    <property type="entry name" value="ORNITHINE CARBAMOYLTRANSFERASE, MITOCHONDRIAL"/>
    <property type="match status" value="1"/>
</dbReference>
<proteinExistence type="inferred from homology"/>
<feature type="binding site" evidence="7">
    <location>
        <position position="275"/>
    </location>
    <ligand>
        <name>carbamoyl phosphate</name>
        <dbReference type="ChEBI" id="CHEBI:58228"/>
    </ligand>
</feature>
<organism evidence="10">
    <name type="scientific">Candidatus Methanomethylicus mesodigestus</name>
    <dbReference type="NCBI Taxonomy" id="1867258"/>
    <lineage>
        <taxon>Archaea</taxon>
        <taxon>Thermoproteota</taxon>
        <taxon>Methanosuratincolia</taxon>
        <taxon>Candidatus Methanomethylicales</taxon>
        <taxon>Candidatus Methanomethylicaceae</taxon>
        <taxon>Candidatus Methanomethylicus</taxon>
    </lineage>
</organism>
<evidence type="ECO:0000313" key="10">
    <source>
        <dbReference type="EMBL" id="HFK21086.1"/>
    </source>
</evidence>
<dbReference type="InterPro" id="IPR006130">
    <property type="entry name" value="Asp/Orn_carbamoylTrfase"/>
</dbReference>
<feature type="binding site" evidence="7">
    <location>
        <position position="174"/>
    </location>
    <ligand>
        <name>L-aspartate</name>
        <dbReference type="ChEBI" id="CHEBI:29991"/>
    </ligand>
</feature>
<dbReference type="InterPro" id="IPR006131">
    <property type="entry name" value="Asp_carbamoyltransf_Asp/Orn-bd"/>
</dbReference>
<feature type="binding site" evidence="7">
    <location>
        <position position="55"/>
    </location>
    <ligand>
        <name>carbamoyl phosphate</name>
        <dbReference type="ChEBI" id="CHEBI:58228"/>
    </ligand>
</feature>
<comment type="similarity">
    <text evidence="2 7">Belongs to the aspartate/ornithine carbamoyltransferase superfamily. ATCase family.</text>
</comment>
<dbReference type="InterPro" id="IPR002082">
    <property type="entry name" value="Asp_carbamoyltransf"/>
</dbReference>
<feature type="binding site" evidence="7">
    <location>
        <position position="144"/>
    </location>
    <ligand>
        <name>carbamoyl phosphate</name>
        <dbReference type="ChEBI" id="CHEBI:58228"/>
    </ligand>
</feature>
<feature type="binding site" evidence="7">
    <location>
        <position position="274"/>
    </location>
    <ligand>
        <name>carbamoyl phosphate</name>
        <dbReference type="ChEBI" id="CHEBI:58228"/>
    </ligand>
</feature>
<dbReference type="UniPathway" id="UPA00070">
    <property type="reaction ID" value="UER00116"/>
</dbReference>
<feature type="domain" description="Aspartate/ornithine carbamoyltransferase Asp/Orn-binding" evidence="8">
    <location>
        <begin position="160"/>
        <end position="308"/>
    </location>
</feature>
<evidence type="ECO:0000256" key="2">
    <source>
        <dbReference type="ARBA" id="ARBA00008896"/>
    </source>
</evidence>
<dbReference type="NCBIfam" id="TIGR00670">
    <property type="entry name" value="asp_carb_tr"/>
    <property type="match status" value="1"/>
</dbReference>
<evidence type="ECO:0000256" key="3">
    <source>
        <dbReference type="ARBA" id="ARBA00022679"/>
    </source>
</evidence>
<dbReference type="HAMAP" id="MF_00001">
    <property type="entry name" value="Asp_carb_tr"/>
    <property type="match status" value="1"/>
</dbReference>
<evidence type="ECO:0000256" key="6">
    <source>
        <dbReference type="ARBA" id="ARBA00048859"/>
    </source>
</evidence>
<reference evidence="10" key="1">
    <citation type="journal article" date="2020" name="mSystems">
        <title>Genome- and Community-Level Interaction Insights into Carbon Utilization and Element Cycling Functions of Hydrothermarchaeota in Hydrothermal Sediment.</title>
        <authorList>
            <person name="Zhou Z."/>
            <person name="Liu Y."/>
            <person name="Xu W."/>
            <person name="Pan J."/>
            <person name="Luo Z.H."/>
            <person name="Li M."/>
        </authorList>
    </citation>
    <scope>NUCLEOTIDE SEQUENCE [LARGE SCALE GENOMIC DNA]</scope>
    <source>
        <strain evidence="10">SpSt-468</strain>
    </source>
</reference>
<comment type="subunit">
    <text evidence="7">Heterooligomer of catalytic and regulatory chains.</text>
</comment>
<evidence type="ECO:0000259" key="8">
    <source>
        <dbReference type="Pfam" id="PF00185"/>
    </source>
</evidence>
<feature type="binding site" evidence="7">
    <location>
        <position position="141"/>
    </location>
    <ligand>
        <name>carbamoyl phosphate</name>
        <dbReference type="ChEBI" id="CHEBI:58228"/>
    </ligand>
</feature>
<dbReference type="GO" id="GO:0006520">
    <property type="term" value="P:amino acid metabolic process"/>
    <property type="evidence" value="ECO:0007669"/>
    <property type="project" value="InterPro"/>
</dbReference>
<dbReference type="GO" id="GO:0016597">
    <property type="term" value="F:amino acid binding"/>
    <property type="evidence" value="ECO:0007669"/>
    <property type="project" value="InterPro"/>
</dbReference>